<name>A0A369I907_9BACT</name>
<dbReference type="GO" id="GO:0043565">
    <property type="term" value="F:sequence-specific DNA binding"/>
    <property type="evidence" value="ECO:0007669"/>
    <property type="project" value="TreeGrafter"/>
</dbReference>
<dbReference type="InterPro" id="IPR036515">
    <property type="entry name" value="Transposase_17_sf"/>
</dbReference>
<evidence type="ECO:0000313" key="2">
    <source>
        <dbReference type="Proteomes" id="UP000253141"/>
    </source>
</evidence>
<dbReference type="Proteomes" id="UP000253141">
    <property type="component" value="Unassembled WGS sequence"/>
</dbReference>
<dbReference type="OrthoDB" id="9788881at2"/>
<dbReference type="AlphaFoldDB" id="A0A369I907"/>
<dbReference type="EMBL" id="QPIW01000006">
    <property type="protein sequence ID" value="RDB06239.1"/>
    <property type="molecule type" value="Genomic_DNA"/>
</dbReference>
<reference evidence="1 2" key="1">
    <citation type="submission" date="2018-07" db="EMBL/GenBank/DDBJ databases">
        <title>Genome analysis of Runella aurantiaca.</title>
        <authorList>
            <person name="Yang X."/>
        </authorList>
    </citation>
    <scope>NUCLEOTIDE SEQUENCE [LARGE SCALE GENOMIC DNA]</scope>
    <source>
        <strain evidence="1 2">YX9</strain>
    </source>
</reference>
<proteinExistence type="predicted"/>
<dbReference type="PANTHER" id="PTHR36966:SF1">
    <property type="entry name" value="REP-ASSOCIATED TYROSINE TRANSPOSASE"/>
    <property type="match status" value="1"/>
</dbReference>
<sequence>MNFDEVYFWTDTIKDWKHLLKQDKYKELIISSWQELVNRGQIVVYAYVIMPNHLHVVWEMKEYNGKEMPHASFNKYTGHLIVKDLQNNHPQVLPYFRVEEKERKYRVWQRDPLAVLMDNRQKVEQKINYIHLNPLHQRWNLAQRPEAYRWSSAKFYEKGEDDDRFLTHYQERF</sequence>
<dbReference type="PANTHER" id="PTHR36966">
    <property type="entry name" value="REP-ASSOCIATED TYROSINE TRANSPOSASE"/>
    <property type="match status" value="1"/>
</dbReference>
<dbReference type="RefSeq" id="WP_114461018.1">
    <property type="nucleotide sequence ID" value="NZ_QPIW01000006.1"/>
</dbReference>
<dbReference type="GO" id="GO:0006313">
    <property type="term" value="P:DNA transposition"/>
    <property type="evidence" value="ECO:0007669"/>
    <property type="project" value="InterPro"/>
</dbReference>
<dbReference type="Gene3D" id="3.30.70.1290">
    <property type="entry name" value="Transposase IS200-like"/>
    <property type="match status" value="1"/>
</dbReference>
<dbReference type="SUPFAM" id="SSF143422">
    <property type="entry name" value="Transposase IS200-like"/>
    <property type="match status" value="1"/>
</dbReference>
<dbReference type="InterPro" id="IPR052715">
    <property type="entry name" value="RAYT_transposase"/>
</dbReference>
<comment type="caution">
    <text evidence="1">The sequence shown here is derived from an EMBL/GenBank/DDBJ whole genome shotgun (WGS) entry which is preliminary data.</text>
</comment>
<organism evidence="1 2">
    <name type="scientific">Runella aurantiaca</name>
    <dbReference type="NCBI Taxonomy" id="2282308"/>
    <lineage>
        <taxon>Bacteria</taxon>
        <taxon>Pseudomonadati</taxon>
        <taxon>Bacteroidota</taxon>
        <taxon>Cytophagia</taxon>
        <taxon>Cytophagales</taxon>
        <taxon>Spirosomataceae</taxon>
        <taxon>Runella</taxon>
    </lineage>
</organism>
<dbReference type="GO" id="GO:0004803">
    <property type="term" value="F:transposase activity"/>
    <property type="evidence" value="ECO:0007669"/>
    <property type="project" value="InterPro"/>
</dbReference>
<gene>
    <name evidence="1" type="ORF">DVG78_09630</name>
</gene>
<accession>A0A369I907</accession>
<keyword evidence="2" id="KW-1185">Reference proteome</keyword>
<evidence type="ECO:0000313" key="1">
    <source>
        <dbReference type="EMBL" id="RDB06239.1"/>
    </source>
</evidence>
<protein>
    <submittedName>
        <fullName evidence="1">Transposase</fullName>
    </submittedName>
</protein>